<accession>A0A7Y9URC7</accession>
<keyword evidence="3" id="KW-1185">Reference proteome</keyword>
<proteinExistence type="predicted"/>
<dbReference type="Gene3D" id="3.10.310.70">
    <property type="match status" value="1"/>
</dbReference>
<keyword evidence="2" id="KW-0378">Hydrolase</keyword>
<dbReference type="SUPFAM" id="SSF51556">
    <property type="entry name" value="Metallo-dependent hydrolases"/>
    <property type="match status" value="1"/>
</dbReference>
<dbReference type="Gene3D" id="3.20.20.140">
    <property type="entry name" value="Metal-dependent hydrolases"/>
    <property type="match status" value="2"/>
</dbReference>
<evidence type="ECO:0000259" key="1">
    <source>
        <dbReference type="Pfam" id="PF07969"/>
    </source>
</evidence>
<sequence length="361" mass="38029">MRAVGLGDDDVTAADLDLVWPDRPVRVQHRSGALWVLNTRAIELVGEVLDPAERVDGRVWRGGARLSHALQSHDPRDIDDELRAWGLRLAAWGVTGLTDASVGLSSEALQRIRSAVPQRVLSLGAEDDGLPVKIIATDHSDDMWDGLLAAMREARGRGRAVAIHAVSAPALALVLAALEEIGVVTGDRIEHAAVCDDASADRVAELGLTVVTQPSIAARRGRTMVEASEPADRPWLWRIRGLVDRGVKVVLSSDAPYGDANPWVTVRLASAGLPADRSPWVVDQTIGPSAALASFLTDPEDPAGPARSVRVGGVADLCVLDGPLPEAVDRVVRGATVSPVVLTMIAGQVVSRRPGCSGAGA</sequence>
<dbReference type="Proteomes" id="UP000540656">
    <property type="component" value="Unassembled WGS sequence"/>
</dbReference>
<dbReference type="GO" id="GO:0016787">
    <property type="term" value="F:hydrolase activity"/>
    <property type="evidence" value="ECO:0007669"/>
    <property type="project" value="UniProtKB-KW"/>
</dbReference>
<dbReference type="PANTHER" id="PTHR22642:SF2">
    <property type="entry name" value="PROTEIN LONG AFTER FAR-RED 3"/>
    <property type="match status" value="1"/>
</dbReference>
<organism evidence="2 3">
    <name type="scientific">Nocardioides daedukensis</name>
    <dbReference type="NCBI Taxonomy" id="634462"/>
    <lineage>
        <taxon>Bacteria</taxon>
        <taxon>Bacillati</taxon>
        <taxon>Actinomycetota</taxon>
        <taxon>Actinomycetes</taxon>
        <taxon>Propionibacteriales</taxon>
        <taxon>Nocardioidaceae</taxon>
        <taxon>Nocardioides</taxon>
    </lineage>
</organism>
<dbReference type="InterPro" id="IPR013108">
    <property type="entry name" value="Amidohydro_3"/>
</dbReference>
<dbReference type="PANTHER" id="PTHR22642">
    <property type="entry name" value="IMIDAZOLONEPROPIONASE"/>
    <property type="match status" value="1"/>
</dbReference>
<reference evidence="2 3" key="1">
    <citation type="submission" date="2020-07" db="EMBL/GenBank/DDBJ databases">
        <title>Sequencing the genomes of 1000 actinobacteria strains.</title>
        <authorList>
            <person name="Klenk H.-P."/>
        </authorList>
    </citation>
    <scope>NUCLEOTIDE SEQUENCE [LARGE SCALE GENOMIC DNA]</scope>
    <source>
        <strain evidence="2 3">DSM 23819</strain>
    </source>
</reference>
<dbReference type="InterPro" id="IPR032466">
    <property type="entry name" value="Metal_Hydrolase"/>
</dbReference>
<dbReference type="AlphaFoldDB" id="A0A7Y9URC7"/>
<comment type="caution">
    <text evidence="2">The sequence shown here is derived from an EMBL/GenBank/DDBJ whole genome shotgun (WGS) entry which is preliminary data.</text>
</comment>
<dbReference type="Pfam" id="PF07969">
    <property type="entry name" value="Amidohydro_3"/>
    <property type="match status" value="1"/>
</dbReference>
<feature type="domain" description="Amidohydrolase 3" evidence="1">
    <location>
        <begin position="10"/>
        <end position="350"/>
    </location>
</feature>
<evidence type="ECO:0000313" key="3">
    <source>
        <dbReference type="Proteomes" id="UP000540656"/>
    </source>
</evidence>
<protein>
    <submittedName>
        <fullName evidence="2">Putative amidohydrolase YtcJ</fullName>
    </submittedName>
</protein>
<dbReference type="EMBL" id="JACCAA010000001">
    <property type="protein sequence ID" value="NYG59546.1"/>
    <property type="molecule type" value="Genomic_DNA"/>
</dbReference>
<name>A0A7Y9URC7_9ACTN</name>
<gene>
    <name evidence="2" type="ORF">BJ980_002469</name>
</gene>
<evidence type="ECO:0000313" key="2">
    <source>
        <dbReference type="EMBL" id="NYG59546.1"/>
    </source>
</evidence>